<evidence type="ECO:0000313" key="3">
    <source>
        <dbReference type="Proteomes" id="UP000015241"/>
    </source>
</evidence>
<feature type="region of interest" description="Disordered" evidence="1">
    <location>
        <begin position="170"/>
        <end position="221"/>
    </location>
</feature>
<feature type="compositionally biased region" description="Low complexity" evidence="1">
    <location>
        <begin position="662"/>
        <end position="673"/>
    </location>
</feature>
<name>S8FS47_FOMSC</name>
<reference evidence="2 3" key="1">
    <citation type="journal article" date="2012" name="Science">
        <title>The Paleozoic origin of enzymatic lignin decomposition reconstructed from 31 fungal genomes.</title>
        <authorList>
            <person name="Floudas D."/>
            <person name="Binder M."/>
            <person name="Riley R."/>
            <person name="Barry K."/>
            <person name="Blanchette R.A."/>
            <person name="Henrissat B."/>
            <person name="Martinez A.T."/>
            <person name="Otillar R."/>
            <person name="Spatafora J.W."/>
            <person name="Yadav J.S."/>
            <person name="Aerts A."/>
            <person name="Benoit I."/>
            <person name="Boyd A."/>
            <person name="Carlson A."/>
            <person name="Copeland A."/>
            <person name="Coutinho P.M."/>
            <person name="de Vries R.P."/>
            <person name="Ferreira P."/>
            <person name="Findley K."/>
            <person name="Foster B."/>
            <person name="Gaskell J."/>
            <person name="Glotzer D."/>
            <person name="Gorecki P."/>
            <person name="Heitman J."/>
            <person name="Hesse C."/>
            <person name="Hori C."/>
            <person name="Igarashi K."/>
            <person name="Jurgens J.A."/>
            <person name="Kallen N."/>
            <person name="Kersten P."/>
            <person name="Kohler A."/>
            <person name="Kuees U."/>
            <person name="Kumar T.K.A."/>
            <person name="Kuo A."/>
            <person name="LaButti K."/>
            <person name="Larrondo L.F."/>
            <person name="Lindquist E."/>
            <person name="Ling A."/>
            <person name="Lombard V."/>
            <person name="Lucas S."/>
            <person name="Lundell T."/>
            <person name="Martin R."/>
            <person name="McLaughlin D.J."/>
            <person name="Morgenstern I."/>
            <person name="Morin E."/>
            <person name="Murat C."/>
            <person name="Nagy L.G."/>
            <person name="Nolan M."/>
            <person name="Ohm R.A."/>
            <person name="Patyshakuliyeva A."/>
            <person name="Rokas A."/>
            <person name="Ruiz-Duenas F.J."/>
            <person name="Sabat G."/>
            <person name="Salamov A."/>
            <person name="Samejima M."/>
            <person name="Schmutz J."/>
            <person name="Slot J.C."/>
            <person name="St John F."/>
            <person name="Stenlid J."/>
            <person name="Sun H."/>
            <person name="Sun S."/>
            <person name="Syed K."/>
            <person name="Tsang A."/>
            <person name="Wiebenga A."/>
            <person name="Young D."/>
            <person name="Pisabarro A."/>
            <person name="Eastwood D.C."/>
            <person name="Martin F."/>
            <person name="Cullen D."/>
            <person name="Grigoriev I.V."/>
            <person name="Hibbett D.S."/>
        </authorList>
    </citation>
    <scope>NUCLEOTIDE SEQUENCE</scope>
    <source>
        <strain evidence="3">FP-58527</strain>
    </source>
</reference>
<accession>S8FS47</accession>
<feature type="region of interest" description="Disordered" evidence="1">
    <location>
        <begin position="662"/>
        <end position="747"/>
    </location>
</feature>
<feature type="region of interest" description="Disordered" evidence="1">
    <location>
        <begin position="274"/>
        <end position="336"/>
    </location>
</feature>
<evidence type="ECO:0000256" key="1">
    <source>
        <dbReference type="SAM" id="MobiDB-lite"/>
    </source>
</evidence>
<feature type="compositionally biased region" description="Basic and acidic residues" evidence="1">
    <location>
        <begin position="292"/>
        <end position="301"/>
    </location>
</feature>
<dbReference type="EMBL" id="KE504144">
    <property type="protein sequence ID" value="EPT01055.1"/>
    <property type="molecule type" value="Genomic_DNA"/>
</dbReference>
<feature type="compositionally biased region" description="Low complexity" evidence="1">
    <location>
        <begin position="715"/>
        <end position="725"/>
    </location>
</feature>
<dbReference type="InParanoid" id="S8FS47"/>
<sequence>MPSIRTGLYPMVRTQRSLLLPYTLVFAINHALYAISMPVVSKIPASSTKKKADEGLSSNSRPAAVPALPRYLLPTNSSLFRSGQAPNAAATRDRTRAIVAPPSVQKATPIAFGTTIRTERKKVVSPTSPPSLTPGSAANPGRLPSTHAARPSITAAPATTKATRPVTAAPIVRDNPPIPAKVRSPPALARTTPRVATNRSLPPVSAPVARPATSPRGGNQFQTVKDMFTSTLGAGIGRQARSRNIAVAARRSVSPPPAKAPVVSTIRQPLKDGNVSTRRDVTTTGNVVPKPSVKESGRQASKENSAPSRVPKNVTVTSTVRSKLGPSSQTVGRGSKTIAVPRNAKNVRCENAEDPVVASLDNKTSTLGDIDPCMIPLPEEVDDDGDLSDVVQVKAEPLVVAVPEDLVQNDIFSVVTPVLVKVDDAIVADSVASLSSPAHVGVTNNAKCADIGIEQATMPDIDIEGSQQASEEHSEEVIAKNALTPTKTSSSAALAIAESIISIHGLHEEQVGASIEVEESAGLPANAVQAVHEIGQNYWKSIFDASDDDLSSSVGAIPTDPSMDENQLAKIREEFALPIPEPPIMKFADWVDPVLAMTAVGVVPKDLGEYTGPNVSPDGPIQPKGVFLPHPKAAALARQESETPGWRTKFYDAFAFKTRTASASNLSSMPSSPKTVPRQASPPADTPPLSEGSASPPESPTPASTRSVTPESITAQAAPQAPVAASTPFSSKLRSLSRIFGRGASSA</sequence>
<dbReference type="AlphaFoldDB" id="S8FS47"/>
<evidence type="ECO:0000313" key="2">
    <source>
        <dbReference type="EMBL" id="EPT01055.1"/>
    </source>
</evidence>
<gene>
    <name evidence="2" type="ORF">FOMPIDRAFT_1016059</name>
</gene>
<dbReference type="Proteomes" id="UP000015241">
    <property type="component" value="Unassembled WGS sequence"/>
</dbReference>
<proteinExistence type="predicted"/>
<feature type="compositionally biased region" description="Low complexity" evidence="1">
    <location>
        <begin position="687"/>
        <end position="707"/>
    </location>
</feature>
<organism evidence="2 3">
    <name type="scientific">Fomitopsis schrenkii</name>
    <name type="common">Brown rot fungus</name>
    <dbReference type="NCBI Taxonomy" id="2126942"/>
    <lineage>
        <taxon>Eukaryota</taxon>
        <taxon>Fungi</taxon>
        <taxon>Dikarya</taxon>
        <taxon>Basidiomycota</taxon>
        <taxon>Agaricomycotina</taxon>
        <taxon>Agaricomycetes</taxon>
        <taxon>Polyporales</taxon>
        <taxon>Fomitopsis</taxon>
    </lineage>
</organism>
<dbReference type="HOGENOM" id="CLU_372156_0_0_1"/>
<keyword evidence="3" id="KW-1185">Reference proteome</keyword>
<feature type="compositionally biased region" description="Polar residues" evidence="1">
    <location>
        <begin position="314"/>
        <end position="332"/>
    </location>
</feature>
<feature type="region of interest" description="Disordered" evidence="1">
    <location>
        <begin position="117"/>
        <end position="148"/>
    </location>
</feature>
<protein>
    <submittedName>
        <fullName evidence="2">Uncharacterized protein</fullName>
    </submittedName>
</protein>
<dbReference type="OrthoDB" id="10484755at2759"/>